<evidence type="ECO:0000256" key="1">
    <source>
        <dbReference type="ARBA" id="ARBA00022727"/>
    </source>
</evidence>
<dbReference type="PANTHER" id="PTHR10210">
    <property type="entry name" value="RIBOSE-PHOSPHATE DIPHOSPHOKINASE FAMILY MEMBER"/>
    <property type="match status" value="1"/>
</dbReference>
<dbReference type="SMART" id="SM01400">
    <property type="entry name" value="Pribosyltran_N"/>
    <property type="match status" value="1"/>
</dbReference>
<dbReference type="InterPro" id="IPR029057">
    <property type="entry name" value="PRTase-like"/>
</dbReference>
<accession>A0A2M6UBS7</accession>
<dbReference type="InterPro" id="IPR029099">
    <property type="entry name" value="Pribosyltran_N"/>
</dbReference>
<comment type="similarity">
    <text evidence="2">Belongs to the ribose-phosphate pyrophosphokinase family.</text>
</comment>
<dbReference type="RefSeq" id="WP_100177248.1">
    <property type="nucleotide sequence ID" value="NZ_LFJC01000003.1"/>
</dbReference>
<dbReference type="NCBIfam" id="NF005537">
    <property type="entry name" value="PRK07199.1"/>
    <property type="match status" value="1"/>
</dbReference>
<dbReference type="PANTHER" id="PTHR10210:SF41">
    <property type="entry name" value="RIBOSE-PHOSPHATE PYROPHOSPHOKINASE 1, CHLOROPLASTIC"/>
    <property type="match status" value="1"/>
</dbReference>
<dbReference type="SUPFAM" id="SSF53271">
    <property type="entry name" value="PRTase-like"/>
    <property type="match status" value="2"/>
</dbReference>
<dbReference type="GO" id="GO:0006015">
    <property type="term" value="P:5-phosphoribose 1-diphosphate biosynthetic process"/>
    <property type="evidence" value="ECO:0007669"/>
    <property type="project" value="TreeGrafter"/>
</dbReference>
<name>A0A2M6UBS7_9BRAD</name>
<dbReference type="Pfam" id="PF00156">
    <property type="entry name" value="Pribosyltran"/>
    <property type="match status" value="1"/>
</dbReference>
<feature type="domain" description="Ribose-phosphate pyrophosphokinase N-terminal" evidence="4">
    <location>
        <begin position="14"/>
        <end position="114"/>
    </location>
</feature>
<dbReference type="GO" id="GO:0000287">
    <property type="term" value="F:magnesium ion binding"/>
    <property type="evidence" value="ECO:0007669"/>
    <property type="project" value="InterPro"/>
</dbReference>
<keyword evidence="6" id="KW-1185">Reference proteome</keyword>
<dbReference type="InterPro" id="IPR005946">
    <property type="entry name" value="Rib-P_diPkinase"/>
</dbReference>
<gene>
    <name evidence="5" type="ORF">TSA1_15740</name>
</gene>
<dbReference type="Proteomes" id="UP000228930">
    <property type="component" value="Unassembled WGS sequence"/>
</dbReference>
<dbReference type="CDD" id="cd06223">
    <property type="entry name" value="PRTases_typeI"/>
    <property type="match status" value="1"/>
</dbReference>
<dbReference type="GO" id="GO:0004749">
    <property type="term" value="F:ribose phosphate diphosphokinase activity"/>
    <property type="evidence" value="ECO:0007669"/>
    <property type="project" value="TreeGrafter"/>
</dbReference>
<dbReference type="Gene3D" id="3.40.50.2020">
    <property type="match status" value="2"/>
</dbReference>
<evidence type="ECO:0000256" key="2">
    <source>
        <dbReference type="RuleBase" id="RU004324"/>
    </source>
</evidence>
<evidence type="ECO:0000259" key="3">
    <source>
        <dbReference type="Pfam" id="PF00156"/>
    </source>
</evidence>
<proteinExistence type="inferred from homology"/>
<evidence type="ECO:0000313" key="6">
    <source>
        <dbReference type="Proteomes" id="UP000228930"/>
    </source>
</evidence>
<evidence type="ECO:0000259" key="4">
    <source>
        <dbReference type="Pfam" id="PF13793"/>
    </source>
</evidence>
<protein>
    <submittedName>
        <fullName evidence="5">Phosphoribosylpyrophosphate synthetase</fullName>
    </submittedName>
</protein>
<dbReference type="Pfam" id="PF13793">
    <property type="entry name" value="Pribosyltran_N"/>
    <property type="match status" value="1"/>
</dbReference>
<dbReference type="GO" id="GO:0006164">
    <property type="term" value="P:purine nucleotide biosynthetic process"/>
    <property type="evidence" value="ECO:0007669"/>
    <property type="project" value="TreeGrafter"/>
</dbReference>
<comment type="caution">
    <text evidence="5">The sequence shown here is derived from an EMBL/GenBank/DDBJ whole genome shotgun (WGS) entry which is preliminary data.</text>
</comment>
<feature type="domain" description="Phosphoribosyltransferase" evidence="3">
    <location>
        <begin position="163"/>
        <end position="250"/>
    </location>
</feature>
<reference evidence="5 6" key="1">
    <citation type="submission" date="2015-06" db="EMBL/GenBank/DDBJ databases">
        <title>Comparative genome analysis of nirS-carrying Bradyrhizobium sp. strains.</title>
        <authorList>
            <person name="Ishii S."/>
            <person name="Jang J."/>
            <person name="Nishizawa T."/>
            <person name="Senoo K."/>
        </authorList>
    </citation>
    <scope>NUCLEOTIDE SEQUENCE [LARGE SCALE GENOMIC DNA]</scope>
    <source>
        <strain evidence="5 6">TSA1</strain>
    </source>
</reference>
<dbReference type="GO" id="GO:0002189">
    <property type="term" value="C:ribose phosphate diphosphokinase complex"/>
    <property type="evidence" value="ECO:0007669"/>
    <property type="project" value="TreeGrafter"/>
</dbReference>
<organism evidence="5 6">
    <name type="scientific">Bradyrhizobium nitroreducens</name>
    <dbReference type="NCBI Taxonomy" id="709803"/>
    <lineage>
        <taxon>Bacteria</taxon>
        <taxon>Pseudomonadati</taxon>
        <taxon>Pseudomonadota</taxon>
        <taxon>Alphaproteobacteria</taxon>
        <taxon>Hyphomicrobiales</taxon>
        <taxon>Nitrobacteraceae</taxon>
        <taxon>Bradyrhizobium</taxon>
    </lineage>
</organism>
<dbReference type="GO" id="GO:0005737">
    <property type="term" value="C:cytoplasm"/>
    <property type="evidence" value="ECO:0007669"/>
    <property type="project" value="TreeGrafter"/>
</dbReference>
<evidence type="ECO:0000313" key="5">
    <source>
        <dbReference type="EMBL" id="PIT02053.1"/>
    </source>
</evidence>
<sequence>MNSCAVQWMPTSAHFGPRLAEALGIAGNAIDLHRFPDGEIRTTVGPTAATTIVCCSLNQPNEKLIALLLAAEALRRNGASRLVLVAPYLGYMRQDAAFRPGEAISQHAIGSLLANNFDRVITFDAHLHRRNSLAHVFPGAEADNLSAAPAIEALLRAETISPDTVIVGPDEESRARVADIAGHFKLPYDVAQKVRLGDQNVQIAFPEPRMLSGRRALFIDDIVSSGGTLTACAQALMTSGVSSIDVIVVHALFPPPLVVEFGGVGIRSIRSTDSVQHPTNAISLTPLLADALRQEVAGVPTDSSLA</sequence>
<dbReference type="InterPro" id="IPR000836">
    <property type="entry name" value="PRTase_dom"/>
</dbReference>
<dbReference type="AlphaFoldDB" id="A0A2M6UBS7"/>
<dbReference type="NCBIfam" id="TIGR01251">
    <property type="entry name" value="ribP_PPkin"/>
    <property type="match status" value="1"/>
</dbReference>
<dbReference type="EMBL" id="LFJC01000003">
    <property type="protein sequence ID" value="PIT02053.1"/>
    <property type="molecule type" value="Genomic_DNA"/>
</dbReference>
<keyword evidence="1 2" id="KW-0545">Nucleotide biosynthesis</keyword>